<gene>
    <name evidence="3" type="ORF">HCU01_21730</name>
    <name evidence="4" type="ORF">SAMN05660971_03017</name>
</gene>
<protein>
    <submittedName>
        <fullName evidence="4">Heat shock protein HslJ</fullName>
    </submittedName>
</protein>
<dbReference type="Gene3D" id="2.40.128.270">
    <property type="match status" value="1"/>
</dbReference>
<feature type="domain" description="DUF306" evidence="2">
    <location>
        <begin position="44"/>
        <end position="138"/>
    </location>
</feature>
<dbReference type="EMBL" id="BJXU01000080">
    <property type="protein sequence ID" value="GEN24224.1"/>
    <property type="molecule type" value="Genomic_DNA"/>
</dbReference>
<dbReference type="Proteomes" id="UP000321726">
    <property type="component" value="Unassembled WGS sequence"/>
</dbReference>
<reference evidence="3 6" key="2">
    <citation type="submission" date="2019-07" db="EMBL/GenBank/DDBJ databases">
        <title>Whole genome shotgun sequence of Halomonas cupida NBRC 102219.</title>
        <authorList>
            <person name="Hosoyama A."/>
            <person name="Uohara A."/>
            <person name="Ohji S."/>
            <person name="Ichikawa N."/>
        </authorList>
    </citation>
    <scope>NUCLEOTIDE SEQUENCE [LARGE SCALE GENOMIC DNA]</scope>
    <source>
        <strain evidence="3 6">NBRC 102219</strain>
    </source>
</reference>
<evidence type="ECO:0000313" key="3">
    <source>
        <dbReference type="EMBL" id="GEN24224.1"/>
    </source>
</evidence>
<keyword evidence="6" id="KW-1185">Reference proteome</keyword>
<dbReference type="OrthoDB" id="5348860at2"/>
<dbReference type="PANTHER" id="PTHR35535">
    <property type="entry name" value="HEAT SHOCK PROTEIN HSLJ"/>
    <property type="match status" value="1"/>
</dbReference>
<dbReference type="InterPro" id="IPR053147">
    <property type="entry name" value="Hsp_HslJ-like"/>
</dbReference>
<dbReference type="PROSITE" id="PS51257">
    <property type="entry name" value="PROKAR_LIPOPROTEIN"/>
    <property type="match status" value="1"/>
</dbReference>
<evidence type="ECO:0000313" key="4">
    <source>
        <dbReference type="EMBL" id="SHM45314.1"/>
    </source>
</evidence>
<dbReference type="Pfam" id="PF03724">
    <property type="entry name" value="META"/>
    <property type="match status" value="1"/>
</dbReference>
<feature type="chain" id="PRO_5012500593" evidence="1">
    <location>
        <begin position="32"/>
        <end position="153"/>
    </location>
</feature>
<accession>A0A1M7IWY2</accession>
<dbReference type="AlphaFoldDB" id="A0A1M7IWY2"/>
<evidence type="ECO:0000256" key="1">
    <source>
        <dbReference type="SAM" id="SignalP"/>
    </source>
</evidence>
<keyword evidence="1" id="KW-0732">Signal</keyword>
<evidence type="ECO:0000259" key="2">
    <source>
        <dbReference type="Pfam" id="PF03724"/>
    </source>
</evidence>
<dbReference type="InterPro" id="IPR038670">
    <property type="entry name" value="HslJ-like_sf"/>
</dbReference>
<reference evidence="4 5" key="1">
    <citation type="submission" date="2016-11" db="EMBL/GenBank/DDBJ databases">
        <authorList>
            <person name="Jaros S."/>
            <person name="Januszkiewicz K."/>
            <person name="Wedrychowicz H."/>
        </authorList>
    </citation>
    <scope>NUCLEOTIDE SEQUENCE [LARGE SCALE GENOMIC DNA]</scope>
    <source>
        <strain evidence="4 5">DSM 4740</strain>
    </source>
</reference>
<proteinExistence type="predicted"/>
<evidence type="ECO:0000313" key="6">
    <source>
        <dbReference type="Proteomes" id="UP000321726"/>
    </source>
</evidence>
<dbReference type="Proteomes" id="UP000184123">
    <property type="component" value="Unassembled WGS sequence"/>
</dbReference>
<feature type="signal peptide" evidence="1">
    <location>
        <begin position="1"/>
        <end position="31"/>
    </location>
</feature>
<dbReference type="EMBL" id="FRCA01000008">
    <property type="protein sequence ID" value="SHM45314.1"/>
    <property type="molecule type" value="Genomic_DNA"/>
</dbReference>
<keyword evidence="4" id="KW-0346">Stress response</keyword>
<dbReference type="STRING" id="44933.SAMN05660971_03017"/>
<sequence>MTPLRLRHLISLAAVTLVLSACSSQSTPDLADGDGGMSGDVSSPVVGKRWNLLLVGTNEKLSMPATPWFQVDSSGRVSGSDGCNQLSGTVSFGDNQRIEFGDLASTRRACPQAEDAQRVHDMLDNAYRYLIDHDRLVFFGPNSLVLGGFRLGK</sequence>
<organism evidence="4 5">
    <name type="scientific">Halomonas cupida</name>
    <dbReference type="NCBI Taxonomy" id="44933"/>
    <lineage>
        <taxon>Bacteria</taxon>
        <taxon>Pseudomonadati</taxon>
        <taxon>Pseudomonadota</taxon>
        <taxon>Gammaproteobacteria</taxon>
        <taxon>Oceanospirillales</taxon>
        <taxon>Halomonadaceae</taxon>
        <taxon>Halomonas</taxon>
    </lineage>
</organism>
<dbReference type="RefSeq" id="WP_073436040.1">
    <property type="nucleotide sequence ID" value="NZ_BJXU01000080.1"/>
</dbReference>
<evidence type="ECO:0000313" key="5">
    <source>
        <dbReference type="Proteomes" id="UP000184123"/>
    </source>
</evidence>
<dbReference type="PANTHER" id="PTHR35535:SF1">
    <property type="entry name" value="HEAT SHOCK PROTEIN HSLJ"/>
    <property type="match status" value="1"/>
</dbReference>
<name>A0A1M7IWY2_9GAMM</name>
<dbReference type="InterPro" id="IPR005184">
    <property type="entry name" value="DUF306_Meta_HslJ"/>
</dbReference>